<dbReference type="RefSeq" id="WP_110854150.1">
    <property type="nucleotide sequence ID" value="NZ_QJSQ01000001.1"/>
</dbReference>
<keyword evidence="2" id="KW-1133">Transmembrane helix</keyword>
<keyword evidence="2" id="KW-0812">Transmembrane</keyword>
<reference evidence="3 4" key="1">
    <citation type="submission" date="2018-06" db="EMBL/GenBank/DDBJ databases">
        <title>Genomic Encyclopedia of Type Strains, Phase IV (KMG-V): Genome sequencing to study the core and pangenomes of soil and plant-associated prokaryotes.</title>
        <authorList>
            <person name="Whitman W."/>
        </authorList>
    </citation>
    <scope>NUCLEOTIDE SEQUENCE [LARGE SCALE GENOMIC DNA]</scope>
    <source>
        <strain evidence="3 4">SRCL-318</strain>
    </source>
</reference>
<evidence type="ECO:0000313" key="3">
    <source>
        <dbReference type="EMBL" id="PYE27978.1"/>
    </source>
</evidence>
<evidence type="ECO:0000256" key="1">
    <source>
        <dbReference type="SAM" id="MobiDB-lite"/>
    </source>
</evidence>
<feature type="region of interest" description="Disordered" evidence="1">
    <location>
        <begin position="64"/>
        <end position="88"/>
    </location>
</feature>
<sequence length="343" mass="37383">MAEIDRRQSWRDWTERQIKGPQACVDIATRAAMKALDDGKNQVEVQKAVLNAAEAWRTLQGLGADAPAAGGPKSDARAAVVDSHPSPADSTLGHGDVFGSNGGQPAADHAINASRPANVDSLQSPSERPTGHRGIYDVVAADKSPLGVATLAALDDLVINETMRTKAFLATRGFRANYGFYKNRASALFGLVFLWFVLVGIVVFWPSLPHQIREIAGVVAVLWGWFTVFYAIYLLVATAIMAKKTKIQTVDGRIIINYGVFSSNQIAVELHFIRQVTWHQSFAQKLLGEATLYLLIDTAERKNYGLCLPGLASPKDMQALADKVRNVAQKLRQGNYYAKSFVG</sequence>
<gene>
    <name evidence="3" type="ORF">C7410_101310</name>
</gene>
<feature type="transmembrane region" description="Helical" evidence="2">
    <location>
        <begin position="217"/>
        <end position="236"/>
    </location>
</feature>
<feature type="transmembrane region" description="Helical" evidence="2">
    <location>
        <begin position="185"/>
        <end position="205"/>
    </location>
</feature>
<dbReference type="EMBL" id="QJSQ01000001">
    <property type="protein sequence ID" value="PYE27978.1"/>
    <property type="molecule type" value="Genomic_DNA"/>
</dbReference>
<evidence type="ECO:0000313" key="4">
    <source>
        <dbReference type="Proteomes" id="UP000247772"/>
    </source>
</evidence>
<accession>A0A2V4U2P3</accession>
<dbReference type="Proteomes" id="UP000247772">
    <property type="component" value="Unassembled WGS sequence"/>
</dbReference>
<keyword evidence="2" id="KW-0472">Membrane</keyword>
<evidence type="ECO:0000256" key="2">
    <source>
        <dbReference type="SAM" id="Phobius"/>
    </source>
</evidence>
<name>A0A2V4U2P3_9BURK</name>
<dbReference type="AlphaFoldDB" id="A0A2V4U2P3"/>
<proteinExistence type="predicted"/>
<comment type="caution">
    <text evidence="3">The sequence shown here is derived from an EMBL/GenBank/DDBJ whole genome shotgun (WGS) entry which is preliminary data.</text>
</comment>
<organism evidence="3 4">
    <name type="scientific">Paraburkholderia silvatlantica</name>
    <dbReference type="NCBI Taxonomy" id="321895"/>
    <lineage>
        <taxon>Bacteria</taxon>
        <taxon>Pseudomonadati</taxon>
        <taxon>Pseudomonadota</taxon>
        <taxon>Betaproteobacteria</taxon>
        <taxon>Burkholderiales</taxon>
        <taxon>Burkholderiaceae</taxon>
        <taxon>Paraburkholderia</taxon>
    </lineage>
</organism>
<protein>
    <submittedName>
        <fullName evidence="3">Uncharacterized protein</fullName>
    </submittedName>
</protein>